<organism evidence="6 7">
    <name type="scientific">Thermosulfurimonas dismutans</name>
    <dbReference type="NCBI Taxonomy" id="999894"/>
    <lineage>
        <taxon>Bacteria</taxon>
        <taxon>Pseudomonadati</taxon>
        <taxon>Thermodesulfobacteriota</taxon>
        <taxon>Thermodesulfobacteria</taxon>
        <taxon>Thermodesulfobacteriales</taxon>
        <taxon>Thermodesulfobacteriaceae</taxon>
        <taxon>Thermosulfurimonas</taxon>
    </lineage>
</organism>
<gene>
    <name evidence="6" type="ORF">TDIS_1803</name>
</gene>
<dbReference type="OrthoDB" id="389713at2"/>
<dbReference type="InterPro" id="IPR027417">
    <property type="entry name" value="P-loop_NTPase"/>
</dbReference>
<dbReference type="PROSITE" id="PS50893">
    <property type="entry name" value="ABC_TRANSPORTER_2"/>
    <property type="match status" value="1"/>
</dbReference>
<comment type="similarity">
    <text evidence="1">Belongs to the ABC transporter superfamily.</text>
</comment>
<dbReference type="Pfam" id="PF00005">
    <property type="entry name" value="ABC_tran"/>
    <property type="match status" value="1"/>
</dbReference>
<evidence type="ECO:0000256" key="1">
    <source>
        <dbReference type="ARBA" id="ARBA00005417"/>
    </source>
</evidence>
<keyword evidence="7" id="KW-1185">Reference proteome</keyword>
<keyword evidence="2" id="KW-0813">Transport</keyword>
<evidence type="ECO:0000313" key="6">
    <source>
        <dbReference type="EMBL" id="OAQ20078.1"/>
    </source>
</evidence>
<evidence type="ECO:0000256" key="3">
    <source>
        <dbReference type="ARBA" id="ARBA00022741"/>
    </source>
</evidence>
<dbReference type="AlphaFoldDB" id="A0A179D371"/>
<dbReference type="InterPro" id="IPR017871">
    <property type="entry name" value="ABC_transporter-like_CS"/>
</dbReference>
<dbReference type="PANTHER" id="PTHR42734:SF5">
    <property type="entry name" value="IRON TRANSPORT SYSTEM ATP-BINDING PROTEIN HI_0361-RELATED"/>
    <property type="match status" value="1"/>
</dbReference>
<dbReference type="InterPro" id="IPR050153">
    <property type="entry name" value="Metal_Ion_Import_ABC"/>
</dbReference>
<keyword evidence="4 6" id="KW-0067">ATP-binding</keyword>
<dbReference type="GO" id="GO:0016887">
    <property type="term" value="F:ATP hydrolysis activity"/>
    <property type="evidence" value="ECO:0007669"/>
    <property type="project" value="InterPro"/>
</dbReference>
<dbReference type="CDD" id="cd03235">
    <property type="entry name" value="ABC_Metallic_Cations"/>
    <property type="match status" value="1"/>
</dbReference>
<feature type="domain" description="ABC transporter" evidence="5">
    <location>
        <begin position="7"/>
        <end position="217"/>
    </location>
</feature>
<name>A0A179D371_9BACT</name>
<accession>A0A179D371</accession>
<dbReference type="PANTHER" id="PTHR42734">
    <property type="entry name" value="METAL TRANSPORT SYSTEM ATP-BINDING PROTEIN TM_0124-RELATED"/>
    <property type="match status" value="1"/>
</dbReference>
<comment type="caution">
    <text evidence="6">The sequence shown here is derived from an EMBL/GenBank/DDBJ whole genome shotgun (WGS) entry which is preliminary data.</text>
</comment>
<reference evidence="6 7" key="1">
    <citation type="submission" date="2016-04" db="EMBL/GenBank/DDBJ databases">
        <title>Genome analysis of Thermosulfurimonas dismutans, the first thermophilic sulfur-disproportionating bacterium of the phylum Thermodesulfobacteria.</title>
        <authorList>
            <person name="Mardanov A.V."/>
            <person name="Beletsky A.V."/>
            <person name="Kadnikov V.V."/>
            <person name="Slobodkin A.I."/>
            <person name="Ravin N.V."/>
        </authorList>
    </citation>
    <scope>NUCLEOTIDE SEQUENCE [LARGE SCALE GENOMIC DNA]</scope>
    <source>
        <strain evidence="6 7">S95</strain>
    </source>
</reference>
<dbReference type="Gene3D" id="3.40.50.300">
    <property type="entry name" value="P-loop containing nucleotide triphosphate hydrolases"/>
    <property type="match status" value="1"/>
</dbReference>
<evidence type="ECO:0000256" key="2">
    <source>
        <dbReference type="ARBA" id="ARBA00022448"/>
    </source>
</evidence>
<dbReference type="InterPro" id="IPR003593">
    <property type="entry name" value="AAA+_ATPase"/>
</dbReference>
<dbReference type="Proteomes" id="UP000078390">
    <property type="component" value="Unassembled WGS sequence"/>
</dbReference>
<evidence type="ECO:0000259" key="5">
    <source>
        <dbReference type="PROSITE" id="PS50893"/>
    </source>
</evidence>
<evidence type="ECO:0000313" key="7">
    <source>
        <dbReference type="Proteomes" id="UP000078390"/>
    </source>
</evidence>
<evidence type="ECO:0000256" key="4">
    <source>
        <dbReference type="ARBA" id="ARBA00022840"/>
    </source>
</evidence>
<dbReference type="STRING" id="999894.TDIS_1803"/>
<protein>
    <submittedName>
        <fullName evidence="6">Manganese ABC transporter, ATP-binding protein SitB</fullName>
    </submittedName>
</protein>
<dbReference type="GO" id="GO:0005524">
    <property type="term" value="F:ATP binding"/>
    <property type="evidence" value="ECO:0007669"/>
    <property type="project" value="UniProtKB-KW"/>
</dbReference>
<dbReference type="RefSeq" id="WP_068671485.1">
    <property type="nucleotide sequence ID" value="NZ_LWLG01000016.1"/>
</dbReference>
<sequence length="218" mass="24904">MNRKTAIRVEDLTVAYDSRLILEKVSLEVTAGQIVGFIGPNGAGKTTLFRALLGLIKPIAGRVTFFGDAGRPNLGYVPQQDRLDPLYPLTVWEVVAMGLYRDLGPWERLSRHKSKVLDALKTVRLEREYRRKFWELSHGQRQRALLARALLSRPEILFLDEPFSGLDMESTTLISQQLTRLKSEQNLTILLIHHDLPFLRGWADRVFWVDNGRVSPLT</sequence>
<dbReference type="PROSITE" id="PS00211">
    <property type="entry name" value="ABC_TRANSPORTER_1"/>
    <property type="match status" value="1"/>
</dbReference>
<dbReference type="SMART" id="SM00382">
    <property type="entry name" value="AAA"/>
    <property type="match status" value="1"/>
</dbReference>
<dbReference type="EMBL" id="LWLG01000016">
    <property type="protein sequence ID" value="OAQ20078.1"/>
    <property type="molecule type" value="Genomic_DNA"/>
</dbReference>
<dbReference type="InterPro" id="IPR003439">
    <property type="entry name" value="ABC_transporter-like_ATP-bd"/>
</dbReference>
<keyword evidence="3" id="KW-0547">Nucleotide-binding</keyword>
<dbReference type="SUPFAM" id="SSF52540">
    <property type="entry name" value="P-loop containing nucleoside triphosphate hydrolases"/>
    <property type="match status" value="1"/>
</dbReference>
<proteinExistence type="inferred from homology"/>